<evidence type="ECO:0000256" key="12">
    <source>
        <dbReference type="SAM" id="MobiDB-lite"/>
    </source>
</evidence>
<dbReference type="Ensembl" id="ENSEEET00000011275.2">
    <property type="protein sequence ID" value="ENSEEEP00000011146.2"/>
    <property type="gene ID" value="ENSEEEG00000005656.2"/>
</dbReference>
<dbReference type="GO" id="GO:0005634">
    <property type="term" value="C:nucleus"/>
    <property type="evidence" value="ECO:0007669"/>
    <property type="project" value="UniProtKB-SubCell"/>
</dbReference>
<comment type="subcellular location">
    <subcellularLocation>
        <location evidence="2">Cytoplasm</location>
    </subcellularLocation>
    <subcellularLocation>
        <location evidence="1">Nucleus</location>
    </subcellularLocation>
</comment>
<evidence type="ECO:0000313" key="17">
    <source>
        <dbReference type="Proteomes" id="UP000314983"/>
    </source>
</evidence>
<evidence type="ECO:0000256" key="11">
    <source>
        <dbReference type="PROSITE-ProRule" id="PRU00723"/>
    </source>
</evidence>
<dbReference type="PANTHER" id="PTHR45740">
    <property type="entry name" value="POLY [ADP-RIBOSE] POLYMERASE"/>
    <property type="match status" value="1"/>
</dbReference>
<evidence type="ECO:0000256" key="5">
    <source>
        <dbReference type="ARBA" id="ARBA00022723"/>
    </source>
</evidence>
<dbReference type="GO" id="GO:0008270">
    <property type="term" value="F:zinc ion binding"/>
    <property type="evidence" value="ECO:0007669"/>
    <property type="project" value="UniProtKB-KW"/>
</dbReference>
<feature type="domain" description="PARP catalytic" evidence="15">
    <location>
        <begin position="452"/>
        <end position="666"/>
    </location>
</feature>
<evidence type="ECO:0000313" key="16">
    <source>
        <dbReference type="Ensembl" id="ENSEEEP00000011146.2"/>
    </source>
</evidence>
<feature type="domain" description="C3H1-type" evidence="13">
    <location>
        <begin position="79"/>
        <end position="104"/>
    </location>
</feature>
<dbReference type="PANTHER" id="PTHR45740:SF15">
    <property type="entry name" value="ZINC FINGER CCCH TYPE DOMAIN CONTAINING 1-LIKE"/>
    <property type="match status" value="1"/>
</dbReference>
<dbReference type="GeneTree" id="ENSGT00940000154649"/>
<evidence type="ECO:0000256" key="6">
    <source>
        <dbReference type="ARBA" id="ARBA00022737"/>
    </source>
</evidence>
<feature type="compositionally biased region" description="Basic and acidic residues" evidence="12">
    <location>
        <begin position="733"/>
        <end position="742"/>
    </location>
</feature>
<comment type="similarity">
    <text evidence="10">Belongs to the ARTD/PARP family.</text>
</comment>
<keyword evidence="9" id="KW-0539">Nucleus</keyword>
<dbReference type="KEGG" id="eee:113585500"/>
<reference evidence="17" key="2">
    <citation type="journal article" date="2017" name="Sci. Adv.">
        <title>A tail of two voltages: Proteomic comparison of the three electric organs of the electric eel.</title>
        <authorList>
            <person name="Traeger L.L."/>
            <person name="Sabat G."/>
            <person name="Barrett-Wilt G.A."/>
            <person name="Wells G.B."/>
            <person name="Sussman M.R."/>
        </authorList>
    </citation>
    <scope>NUCLEOTIDE SEQUENCE [LARGE SCALE GENOMIC DNA]</scope>
</reference>
<evidence type="ECO:0000259" key="13">
    <source>
        <dbReference type="PROSITE" id="PS50103"/>
    </source>
</evidence>
<dbReference type="Pfam" id="PF23466">
    <property type="entry name" value="WWE_4"/>
    <property type="match status" value="1"/>
</dbReference>
<name>A0A4W4EGK5_ELEEL</name>
<reference evidence="16" key="5">
    <citation type="submission" date="2025-09" db="UniProtKB">
        <authorList>
            <consortium name="Ensembl"/>
        </authorList>
    </citation>
    <scope>IDENTIFICATION</scope>
</reference>
<reference evidence="16" key="4">
    <citation type="submission" date="2025-08" db="UniProtKB">
        <authorList>
            <consortium name="Ensembl"/>
        </authorList>
    </citation>
    <scope>IDENTIFICATION</scope>
</reference>
<keyword evidence="7 11" id="KW-0863">Zinc-finger</keyword>
<dbReference type="SUPFAM" id="SSF117839">
    <property type="entry name" value="WWE domain"/>
    <property type="match status" value="1"/>
</dbReference>
<evidence type="ECO:0000256" key="10">
    <source>
        <dbReference type="ARBA" id="ARBA00024347"/>
    </source>
</evidence>
<dbReference type="OMA" id="EDKTEIC"/>
<keyword evidence="3" id="KW-0963">Cytoplasm</keyword>
<dbReference type="Gene3D" id="3.30.720.50">
    <property type="match status" value="1"/>
</dbReference>
<gene>
    <name evidence="16" type="primary">LOC113585500</name>
</gene>
<feature type="zinc finger region" description="C3H1-type" evidence="11">
    <location>
        <begin position="140"/>
        <end position="167"/>
    </location>
</feature>
<feature type="region of interest" description="Disordered" evidence="12">
    <location>
        <begin position="723"/>
        <end position="742"/>
    </location>
</feature>
<dbReference type="InterPro" id="IPR004170">
    <property type="entry name" value="WWE_dom"/>
</dbReference>
<dbReference type="InterPro" id="IPR012317">
    <property type="entry name" value="Poly(ADP-ribose)pol_cat_dom"/>
</dbReference>
<keyword evidence="5 11" id="KW-0479">Metal-binding</keyword>
<dbReference type="AlphaFoldDB" id="A0A4W4EGK5"/>
<reference evidence="17" key="1">
    <citation type="journal article" date="2014" name="Science">
        <title>Nonhuman genetics. Genomic basis for the convergent evolution of electric organs.</title>
        <authorList>
            <person name="Gallant J.R."/>
            <person name="Traeger L.L."/>
            <person name="Volkening J.D."/>
            <person name="Moffett H."/>
            <person name="Chen P.H."/>
            <person name="Novina C.D."/>
            <person name="Phillips G.N.Jr."/>
            <person name="Anand R."/>
            <person name="Wells G.B."/>
            <person name="Pinch M."/>
            <person name="Guth R."/>
            <person name="Unguez G.A."/>
            <person name="Albert J.S."/>
            <person name="Zakon H.H."/>
            <person name="Samanta M.P."/>
            <person name="Sussman M.R."/>
        </authorList>
    </citation>
    <scope>NUCLEOTIDE SEQUENCE [LARGE SCALE GENOMIC DNA]</scope>
</reference>
<dbReference type="Pfam" id="PF25261">
    <property type="entry name" value="zf-CCCH_PARP12"/>
    <property type="match status" value="1"/>
</dbReference>
<evidence type="ECO:0000259" key="14">
    <source>
        <dbReference type="PROSITE" id="PS50918"/>
    </source>
</evidence>
<dbReference type="GO" id="GO:0005737">
    <property type="term" value="C:cytoplasm"/>
    <property type="evidence" value="ECO:0007669"/>
    <property type="project" value="UniProtKB-SubCell"/>
</dbReference>
<dbReference type="Gene3D" id="3.90.228.10">
    <property type="match status" value="1"/>
</dbReference>
<evidence type="ECO:0000256" key="9">
    <source>
        <dbReference type="ARBA" id="ARBA00023242"/>
    </source>
</evidence>
<feature type="zinc finger region" description="C3H1-type" evidence="11">
    <location>
        <begin position="79"/>
        <end position="104"/>
    </location>
</feature>
<reference evidence="16" key="3">
    <citation type="submission" date="2020-05" db="EMBL/GenBank/DDBJ databases">
        <title>Electrophorus electricus (electric eel) genome, fEleEle1, primary haplotype.</title>
        <authorList>
            <person name="Myers G."/>
            <person name="Meyer A."/>
            <person name="Fedrigo O."/>
            <person name="Formenti G."/>
            <person name="Rhie A."/>
            <person name="Tracey A."/>
            <person name="Sims Y."/>
            <person name="Jarvis E.D."/>
        </authorList>
    </citation>
    <scope>NUCLEOTIDE SEQUENCE [LARGE SCALE GENOMIC DNA]</scope>
</reference>
<dbReference type="Pfam" id="PF02825">
    <property type="entry name" value="WWE"/>
    <property type="match status" value="1"/>
</dbReference>
<evidence type="ECO:0000259" key="15">
    <source>
        <dbReference type="PROSITE" id="PS51059"/>
    </source>
</evidence>
<keyword evidence="8 11" id="KW-0862">Zinc</keyword>
<dbReference type="SUPFAM" id="SSF56399">
    <property type="entry name" value="ADP-ribosylation"/>
    <property type="match status" value="1"/>
</dbReference>
<dbReference type="STRING" id="8005.ENSEEEP00000011146"/>
<evidence type="ECO:0000256" key="3">
    <source>
        <dbReference type="ARBA" id="ARBA00022490"/>
    </source>
</evidence>
<organism evidence="16 17">
    <name type="scientific">Electrophorus electricus</name>
    <name type="common">Electric eel</name>
    <name type="synonym">Gymnotus electricus</name>
    <dbReference type="NCBI Taxonomy" id="8005"/>
    <lineage>
        <taxon>Eukaryota</taxon>
        <taxon>Metazoa</taxon>
        <taxon>Chordata</taxon>
        <taxon>Craniata</taxon>
        <taxon>Vertebrata</taxon>
        <taxon>Euteleostomi</taxon>
        <taxon>Actinopterygii</taxon>
        <taxon>Neopterygii</taxon>
        <taxon>Teleostei</taxon>
        <taxon>Ostariophysi</taxon>
        <taxon>Gymnotiformes</taxon>
        <taxon>Gymnotoidei</taxon>
        <taxon>Gymnotidae</taxon>
        <taxon>Electrophorus</taxon>
    </lineage>
</organism>
<evidence type="ECO:0000256" key="1">
    <source>
        <dbReference type="ARBA" id="ARBA00004123"/>
    </source>
</evidence>
<dbReference type="RefSeq" id="XP_026878817.2">
    <property type="nucleotide sequence ID" value="XM_027023016.2"/>
</dbReference>
<feature type="zinc finger region" description="C3H1-type" evidence="11">
    <location>
        <begin position="251"/>
        <end position="278"/>
    </location>
</feature>
<evidence type="ECO:0000256" key="2">
    <source>
        <dbReference type="ARBA" id="ARBA00004496"/>
    </source>
</evidence>
<accession>A0A4W4EGK5</accession>
<feature type="domain" description="WWE" evidence="14">
    <location>
        <begin position="337"/>
        <end position="423"/>
    </location>
</feature>
<evidence type="ECO:0000256" key="8">
    <source>
        <dbReference type="ARBA" id="ARBA00022833"/>
    </source>
</evidence>
<sequence length="742" mass="84229">MTEPAFLVKQICANNGAIVYDDFISSFRGTVAFRLVDNLIEESDLFATVYFNGQKNVIAKAQLRLCRAKNCQGCMNLHLCKFFLLGDCQYNRGRRGCRFGHDLNSEHNARVLQKHSLNRLDRRELCILMLQSDNSILPAVCHSYNNGTGPYGRCQDGETCKRLHICEKYLRGPCHCPRAHDFYEPHPLRTLQERGLPNELLPSLRDIYTNIEALRDLAKSNQPQQMSAHANAAVSGRYGTSDGYSLPKSSAVKTEICMYFVKGRCKHGDSCRKEHSKLPYKWEVKDGPAWVALPDNEELEKEYCDPAKTYSSGTETVHFDTMTRGFQCVRRLSTVSSVVQPNFILTTTWAWYWEDEYGNWIQYASSSASHNVASITSEDLERKFLEDSKTSVEFTAGSQTYILSFEDMIQTNKRYGTKKIVRRRPVFVSAGDAQTIRTSKTVRGPQMNFKMLPSHWDQAMTPETGYKRVQLQSSSSEYKEIQNLFNDTMQVFRIEKIERIQNKALWEVFQWQRDLMIKKNAGRNVAEKKLFHGTDPKHIDTICLNNFDWRICGTHGTAYGKGSYFAKDANYSHNYTGDSASRCMFVCRILVGDFTVGHSSYVRPPSKDGGDTFFYDSCVNDFHSPSIFVVFEKHQIYPEYLIQYTDARLSSASFYNPRPATVNRAPPPTQPAAVTRTAASTPSYNPAQVSYSTSVYQPTHAAVNRAPPPAQPAAVTRTTPLYSYSIPKSTPPPKRDNSCTIC</sequence>
<dbReference type="GeneID" id="113585500"/>
<evidence type="ECO:0000256" key="7">
    <source>
        <dbReference type="ARBA" id="ARBA00022771"/>
    </source>
</evidence>
<dbReference type="PROSITE" id="PS51059">
    <property type="entry name" value="PARP_CATALYTIC"/>
    <property type="match status" value="1"/>
</dbReference>
<dbReference type="PROSITE" id="PS50103">
    <property type="entry name" value="ZF_C3H1"/>
    <property type="match status" value="3"/>
</dbReference>
<dbReference type="InterPro" id="IPR000571">
    <property type="entry name" value="Znf_CCCH"/>
</dbReference>
<dbReference type="Proteomes" id="UP000314983">
    <property type="component" value="Chromosome 2"/>
</dbReference>
<dbReference type="CDD" id="cd01439">
    <property type="entry name" value="TCCD_inducible_PARP_like"/>
    <property type="match status" value="1"/>
</dbReference>
<dbReference type="SMART" id="SM00356">
    <property type="entry name" value="ZnF_C3H1"/>
    <property type="match status" value="3"/>
</dbReference>
<keyword evidence="6" id="KW-0677">Repeat</keyword>
<dbReference type="PROSITE" id="PS50918">
    <property type="entry name" value="WWE"/>
    <property type="match status" value="1"/>
</dbReference>
<dbReference type="Pfam" id="PF00644">
    <property type="entry name" value="PARP"/>
    <property type="match status" value="1"/>
</dbReference>
<feature type="domain" description="C3H1-type" evidence="13">
    <location>
        <begin position="140"/>
        <end position="167"/>
    </location>
</feature>
<dbReference type="GO" id="GO:1990404">
    <property type="term" value="F:NAD+-protein mono-ADP-ribosyltransferase activity"/>
    <property type="evidence" value="ECO:0007669"/>
    <property type="project" value="TreeGrafter"/>
</dbReference>
<dbReference type="InterPro" id="IPR057602">
    <property type="entry name" value="Zfn-CCCH_PARP12"/>
</dbReference>
<protein>
    <submittedName>
        <fullName evidence="16">Uncharacterized protein</fullName>
    </submittedName>
</protein>
<feature type="domain" description="C3H1-type" evidence="13">
    <location>
        <begin position="251"/>
        <end position="278"/>
    </location>
</feature>
<proteinExistence type="inferred from homology"/>
<keyword evidence="17" id="KW-1185">Reference proteome</keyword>
<dbReference type="InterPro" id="IPR051712">
    <property type="entry name" value="ARTD-AVP"/>
</dbReference>
<dbReference type="InterPro" id="IPR037197">
    <property type="entry name" value="WWE_dom_sf"/>
</dbReference>
<dbReference type="GO" id="GO:0003950">
    <property type="term" value="F:NAD+ poly-ADP-ribosyltransferase activity"/>
    <property type="evidence" value="ECO:0007669"/>
    <property type="project" value="InterPro"/>
</dbReference>
<evidence type="ECO:0000256" key="4">
    <source>
        <dbReference type="ARBA" id="ARBA00022553"/>
    </source>
</evidence>
<dbReference type="Gene3D" id="4.10.1000.10">
    <property type="entry name" value="Zinc finger, CCCH-type"/>
    <property type="match status" value="1"/>
</dbReference>
<keyword evidence="4" id="KW-0597">Phosphoprotein</keyword>